<organism evidence="2 3">
    <name type="scientific">Hyalangium rubrum</name>
    <dbReference type="NCBI Taxonomy" id="3103134"/>
    <lineage>
        <taxon>Bacteria</taxon>
        <taxon>Pseudomonadati</taxon>
        <taxon>Myxococcota</taxon>
        <taxon>Myxococcia</taxon>
        <taxon>Myxococcales</taxon>
        <taxon>Cystobacterineae</taxon>
        <taxon>Archangiaceae</taxon>
        <taxon>Hyalangium</taxon>
    </lineage>
</organism>
<dbReference type="EMBL" id="JAXIVS010000006">
    <property type="protein sequence ID" value="MDY7228463.1"/>
    <property type="molecule type" value="Genomic_DNA"/>
</dbReference>
<accession>A0ABU5H6J4</accession>
<dbReference type="PANTHER" id="PTHR40278:SF2">
    <property type="entry name" value="TYPE IV PILUS INNER MEMBRANE COMPONENT PILN"/>
    <property type="match status" value="1"/>
</dbReference>
<evidence type="ECO:0000256" key="1">
    <source>
        <dbReference type="SAM" id="Phobius"/>
    </source>
</evidence>
<dbReference type="InterPro" id="IPR007813">
    <property type="entry name" value="PilN"/>
</dbReference>
<evidence type="ECO:0000313" key="3">
    <source>
        <dbReference type="Proteomes" id="UP001291309"/>
    </source>
</evidence>
<keyword evidence="1" id="KW-0472">Membrane</keyword>
<protein>
    <submittedName>
        <fullName evidence="2">PilN domain-containing protein</fullName>
    </submittedName>
</protein>
<comment type="caution">
    <text evidence="2">The sequence shown here is derived from an EMBL/GenBank/DDBJ whole genome shotgun (WGS) entry which is preliminary data.</text>
</comment>
<feature type="transmembrane region" description="Helical" evidence="1">
    <location>
        <begin position="21"/>
        <end position="41"/>
    </location>
</feature>
<keyword evidence="1" id="KW-1133">Transmembrane helix</keyword>
<gene>
    <name evidence="2" type="ORF">SYV04_18720</name>
</gene>
<dbReference type="InterPro" id="IPR052534">
    <property type="entry name" value="Extracell_DNA_Util/SecSys_Comp"/>
</dbReference>
<name>A0ABU5H6J4_9BACT</name>
<evidence type="ECO:0000313" key="2">
    <source>
        <dbReference type="EMBL" id="MDY7228463.1"/>
    </source>
</evidence>
<dbReference type="RefSeq" id="WP_321547190.1">
    <property type="nucleotide sequence ID" value="NZ_JAXIVS010000006.1"/>
</dbReference>
<keyword evidence="3" id="KW-1185">Reference proteome</keyword>
<dbReference type="Pfam" id="PF05137">
    <property type="entry name" value="PilN"/>
    <property type="match status" value="1"/>
</dbReference>
<sequence length="229" mass="25294">MMIRINLLPVRVAKKREMGKQILVLFAAVIVAAVVGNYMWYADRDAEFQANAAGIRQVQTKIEELKKVIGEVDKINDRKAEVEKKLGVLDGLRKGRSGPVKMMDALASAMPKKLWLRNFIEDKSGVKIAGSAVSHDEVAEFMRGLSSMVWTPKGMGRLVEQRRDAKTSRVELLTPDATIEEFPVSAIKPFFNAIELKDAVQKTASASSSDPNAISTVDFNINLTANYAI</sequence>
<dbReference type="PANTHER" id="PTHR40278">
    <property type="entry name" value="DNA UTILIZATION PROTEIN HOFN"/>
    <property type="match status" value="1"/>
</dbReference>
<proteinExistence type="predicted"/>
<reference evidence="2 3" key="1">
    <citation type="submission" date="2023-12" db="EMBL/GenBank/DDBJ databases">
        <title>the genome sequence of Hyalangium sp. s54d21.</title>
        <authorList>
            <person name="Zhang X."/>
        </authorList>
    </citation>
    <scope>NUCLEOTIDE SEQUENCE [LARGE SCALE GENOMIC DNA]</scope>
    <source>
        <strain evidence="3">s54d21</strain>
    </source>
</reference>
<dbReference type="Proteomes" id="UP001291309">
    <property type="component" value="Unassembled WGS sequence"/>
</dbReference>
<keyword evidence="1" id="KW-0812">Transmembrane</keyword>